<organism evidence="4 5">
    <name type="scientific">Methylobacterium terricola</name>
    <dbReference type="NCBI Taxonomy" id="2583531"/>
    <lineage>
        <taxon>Bacteria</taxon>
        <taxon>Pseudomonadati</taxon>
        <taxon>Pseudomonadota</taxon>
        <taxon>Alphaproteobacteria</taxon>
        <taxon>Hyphomicrobiales</taxon>
        <taxon>Methylobacteriaceae</taxon>
        <taxon>Methylobacterium</taxon>
    </lineage>
</organism>
<gene>
    <name evidence="4" type="ORF">FF100_30610</name>
</gene>
<dbReference type="InterPro" id="IPR050090">
    <property type="entry name" value="Tyrosine_recombinase_XerCD"/>
</dbReference>
<dbReference type="InterPro" id="IPR011010">
    <property type="entry name" value="DNA_brk_join_enz"/>
</dbReference>
<proteinExistence type="predicted"/>
<dbReference type="GO" id="GO:0015074">
    <property type="term" value="P:DNA integration"/>
    <property type="evidence" value="ECO:0007669"/>
    <property type="project" value="UniProtKB-KW"/>
</dbReference>
<feature type="domain" description="Tyr recombinase" evidence="3">
    <location>
        <begin position="1"/>
        <end position="124"/>
    </location>
</feature>
<dbReference type="PANTHER" id="PTHR30349">
    <property type="entry name" value="PHAGE INTEGRASE-RELATED"/>
    <property type="match status" value="1"/>
</dbReference>
<dbReference type="GO" id="GO:0006310">
    <property type="term" value="P:DNA recombination"/>
    <property type="evidence" value="ECO:0007669"/>
    <property type="project" value="UniProtKB-KW"/>
</dbReference>
<comment type="caution">
    <text evidence="4">The sequence shown here is derived from an EMBL/GenBank/DDBJ whole genome shotgun (WGS) entry which is preliminary data.</text>
</comment>
<evidence type="ECO:0000313" key="5">
    <source>
        <dbReference type="Proteomes" id="UP000305267"/>
    </source>
</evidence>
<dbReference type="InterPro" id="IPR013762">
    <property type="entry name" value="Integrase-like_cat_sf"/>
</dbReference>
<dbReference type="GO" id="GO:0003677">
    <property type="term" value="F:DNA binding"/>
    <property type="evidence" value="ECO:0007669"/>
    <property type="project" value="InterPro"/>
</dbReference>
<dbReference type="SUPFAM" id="SSF56349">
    <property type="entry name" value="DNA breaking-rejoining enzymes"/>
    <property type="match status" value="1"/>
</dbReference>
<dbReference type="OrthoDB" id="9801717at2"/>
<keyword evidence="1" id="KW-0229">DNA integration</keyword>
<dbReference type="EMBL" id="VDDA01000028">
    <property type="protein sequence ID" value="TNC07956.1"/>
    <property type="molecule type" value="Genomic_DNA"/>
</dbReference>
<evidence type="ECO:0000256" key="2">
    <source>
        <dbReference type="ARBA" id="ARBA00023172"/>
    </source>
</evidence>
<protein>
    <recommendedName>
        <fullName evidence="3">Tyr recombinase domain-containing protein</fullName>
    </recommendedName>
</protein>
<evidence type="ECO:0000313" key="4">
    <source>
        <dbReference type="EMBL" id="TNC07956.1"/>
    </source>
</evidence>
<name>A0A5C4L8E0_9HYPH</name>
<evidence type="ECO:0000256" key="1">
    <source>
        <dbReference type="ARBA" id="ARBA00022908"/>
    </source>
</evidence>
<keyword evidence="2" id="KW-0233">DNA recombination</keyword>
<dbReference type="PANTHER" id="PTHR30349:SF64">
    <property type="entry name" value="PROPHAGE INTEGRASE INTD-RELATED"/>
    <property type="match status" value="1"/>
</dbReference>
<dbReference type="RefSeq" id="WP_139039797.1">
    <property type="nucleotide sequence ID" value="NZ_VDDA01000028.1"/>
</dbReference>
<dbReference type="Gene3D" id="1.10.443.10">
    <property type="entry name" value="Intergrase catalytic core"/>
    <property type="match status" value="1"/>
</dbReference>
<accession>A0A5C4L8E0</accession>
<keyword evidence="5" id="KW-1185">Reference proteome</keyword>
<sequence length="143" mass="15820">MATLPCPGRAIRLTKTKTSSPGVVPPSDEALAVLTGTPRHITRHHVFWNGDGRRYTHFASQYRNIARRAGVPWRCHDLRHRFASVFLMETGDLAALQAILGHRTVAMTMRYSHLVTDHLHRAIATLGTSLGTNTAESDEARVG</sequence>
<reference evidence="4 5" key="1">
    <citation type="submission" date="2019-06" db="EMBL/GenBank/DDBJ databases">
        <title>Genome of Methylobacterium sp. 17Sr1-39.</title>
        <authorList>
            <person name="Seo T."/>
        </authorList>
    </citation>
    <scope>NUCLEOTIDE SEQUENCE [LARGE SCALE GENOMIC DNA]</scope>
    <source>
        <strain evidence="4 5">17Sr1-39</strain>
    </source>
</reference>
<evidence type="ECO:0000259" key="3">
    <source>
        <dbReference type="PROSITE" id="PS51898"/>
    </source>
</evidence>
<dbReference type="PROSITE" id="PS51898">
    <property type="entry name" value="TYR_RECOMBINASE"/>
    <property type="match status" value="1"/>
</dbReference>
<dbReference type="InterPro" id="IPR002104">
    <property type="entry name" value="Integrase_catalytic"/>
</dbReference>
<dbReference type="Pfam" id="PF00589">
    <property type="entry name" value="Phage_integrase"/>
    <property type="match status" value="1"/>
</dbReference>
<dbReference type="Proteomes" id="UP000305267">
    <property type="component" value="Unassembled WGS sequence"/>
</dbReference>
<dbReference type="AlphaFoldDB" id="A0A5C4L8E0"/>